<comment type="similarity">
    <text evidence="6">Belongs to the DNA polymerase HolA subunit family.</text>
</comment>
<keyword evidence="9" id="KW-1185">Reference proteome</keyword>
<evidence type="ECO:0000256" key="5">
    <source>
        <dbReference type="ARBA" id="ARBA00022932"/>
    </source>
</evidence>
<dbReference type="SUPFAM" id="SSF48019">
    <property type="entry name" value="post-AAA+ oligomerization domain-like"/>
    <property type="match status" value="1"/>
</dbReference>
<dbReference type="RefSeq" id="WP_067617293.1">
    <property type="nucleotide sequence ID" value="NZ_MAGO01000005.1"/>
</dbReference>
<keyword evidence="3" id="KW-0548">Nucleotidyltransferase</keyword>
<evidence type="ECO:0000256" key="6">
    <source>
        <dbReference type="ARBA" id="ARBA00034754"/>
    </source>
</evidence>
<comment type="catalytic activity">
    <reaction evidence="7">
        <text>DNA(n) + a 2'-deoxyribonucleoside 5'-triphosphate = DNA(n+1) + diphosphate</text>
        <dbReference type="Rhea" id="RHEA:22508"/>
        <dbReference type="Rhea" id="RHEA-COMP:17339"/>
        <dbReference type="Rhea" id="RHEA-COMP:17340"/>
        <dbReference type="ChEBI" id="CHEBI:33019"/>
        <dbReference type="ChEBI" id="CHEBI:61560"/>
        <dbReference type="ChEBI" id="CHEBI:173112"/>
        <dbReference type="EC" id="2.7.7.7"/>
    </reaction>
</comment>
<evidence type="ECO:0000313" key="8">
    <source>
        <dbReference type="EMBL" id="OCC15351.1"/>
    </source>
</evidence>
<dbReference type="InterPro" id="IPR008921">
    <property type="entry name" value="DNA_pol3_clamp-load_cplx_C"/>
</dbReference>
<comment type="caution">
    <text evidence="8">The sequence shown here is derived from an EMBL/GenBank/DDBJ whole genome shotgun (WGS) entry which is preliminary data.</text>
</comment>
<dbReference type="OrthoDB" id="5430039at2"/>
<dbReference type="AlphaFoldDB" id="A0A1B9F6F4"/>
<sequence length="366" mass="41276">MERKTNLEDVLKLLEGKGSGGIYIALLGPGTLIYPVEERIVDSVFGEVSHRNVELIDCEGLNAQAILNRLKSQSLLGGARIVVLRNFSKSSLDGLSLLSDWFKKNKEKKTAPLVIVEDEVLSQDRQIKGILNEFSLVIDLSFHALSKKDRVERARTLIDSWLKEAGKTITNDARELFLNSIDLKDPAYIKTELEKVISGVGNRTRITVQDVAKLTVETKQEEIYEFTHALGKKDRAKAYIVLANLLDHGVHPLAILQLLSTWLARILVLKTIFRDSLGDPDKVSYNTFQAKILPKIKDELGEPLPWPLAKMKPYALFNLWKASMLQNERALIVAIKDLPRLDIALKSGSGLERIHIERFMERFLDS</sequence>
<organism evidence="8 9">
    <name type="scientific">Dissulfuribacter thermophilus</name>
    <dbReference type="NCBI Taxonomy" id="1156395"/>
    <lineage>
        <taxon>Bacteria</taxon>
        <taxon>Pseudomonadati</taxon>
        <taxon>Thermodesulfobacteriota</taxon>
        <taxon>Dissulfuribacteria</taxon>
        <taxon>Dissulfuribacterales</taxon>
        <taxon>Dissulfuribacteraceae</taxon>
        <taxon>Dissulfuribacter</taxon>
    </lineage>
</organism>
<name>A0A1B9F6F4_9BACT</name>
<dbReference type="PANTHER" id="PTHR34388">
    <property type="entry name" value="DNA POLYMERASE III SUBUNIT DELTA"/>
    <property type="match status" value="1"/>
</dbReference>
<dbReference type="GO" id="GO:0006261">
    <property type="term" value="P:DNA-templated DNA replication"/>
    <property type="evidence" value="ECO:0007669"/>
    <property type="project" value="TreeGrafter"/>
</dbReference>
<evidence type="ECO:0000256" key="4">
    <source>
        <dbReference type="ARBA" id="ARBA00022705"/>
    </source>
</evidence>
<dbReference type="EMBL" id="MAGO01000005">
    <property type="protein sequence ID" value="OCC15351.1"/>
    <property type="molecule type" value="Genomic_DNA"/>
</dbReference>
<evidence type="ECO:0000256" key="2">
    <source>
        <dbReference type="ARBA" id="ARBA00022679"/>
    </source>
</evidence>
<reference evidence="8 9" key="1">
    <citation type="submission" date="2016-06" db="EMBL/GenBank/DDBJ databases">
        <title>Respiratory ammonification of nitrate coupled to the oxidation of elemental sulfur in deep-sea autotrophic thermophilic bacteria.</title>
        <authorList>
            <person name="Slobodkina G.B."/>
            <person name="Mardanov A.V."/>
            <person name="Ravin N.V."/>
            <person name="Frolova A.A."/>
            <person name="Viryasiv M.B."/>
            <person name="Chernyh N.A."/>
            <person name="Bonch-Osmolovskaya E.A."/>
            <person name="Slobodkin A.I."/>
        </authorList>
    </citation>
    <scope>NUCLEOTIDE SEQUENCE [LARGE SCALE GENOMIC DNA]</scope>
    <source>
        <strain evidence="8 9">S69</strain>
    </source>
</reference>
<evidence type="ECO:0000256" key="3">
    <source>
        <dbReference type="ARBA" id="ARBA00022695"/>
    </source>
</evidence>
<proteinExistence type="inferred from homology"/>
<dbReference type="EC" id="2.7.7.7" evidence="1"/>
<dbReference type="PANTHER" id="PTHR34388:SF1">
    <property type="entry name" value="DNA POLYMERASE III SUBUNIT DELTA"/>
    <property type="match status" value="1"/>
</dbReference>
<dbReference type="GO" id="GO:0009360">
    <property type="term" value="C:DNA polymerase III complex"/>
    <property type="evidence" value="ECO:0007669"/>
    <property type="project" value="TreeGrafter"/>
</dbReference>
<dbReference type="STRING" id="1156395.DBT_1098"/>
<keyword evidence="4" id="KW-0235">DNA replication</keyword>
<protein>
    <recommendedName>
        <fullName evidence="1">DNA-directed DNA polymerase</fullName>
        <ecNumber evidence="1">2.7.7.7</ecNumber>
    </recommendedName>
</protein>
<dbReference type="GO" id="GO:0003677">
    <property type="term" value="F:DNA binding"/>
    <property type="evidence" value="ECO:0007669"/>
    <property type="project" value="InterPro"/>
</dbReference>
<dbReference type="NCBIfam" id="TIGR01128">
    <property type="entry name" value="holA"/>
    <property type="match status" value="1"/>
</dbReference>
<keyword evidence="5" id="KW-0239">DNA-directed DNA polymerase</keyword>
<dbReference type="InterPro" id="IPR005790">
    <property type="entry name" value="DNA_polIII_delta"/>
</dbReference>
<evidence type="ECO:0000256" key="7">
    <source>
        <dbReference type="ARBA" id="ARBA00049244"/>
    </source>
</evidence>
<keyword evidence="2" id="KW-0808">Transferase</keyword>
<accession>A0A1B9F6F4</accession>
<evidence type="ECO:0000256" key="1">
    <source>
        <dbReference type="ARBA" id="ARBA00012417"/>
    </source>
</evidence>
<evidence type="ECO:0000313" key="9">
    <source>
        <dbReference type="Proteomes" id="UP000093080"/>
    </source>
</evidence>
<dbReference type="Proteomes" id="UP000093080">
    <property type="component" value="Unassembled WGS sequence"/>
</dbReference>
<dbReference type="Gene3D" id="1.10.8.60">
    <property type="match status" value="1"/>
</dbReference>
<dbReference type="GO" id="GO:0003887">
    <property type="term" value="F:DNA-directed DNA polymerase activity"/>
    <property type="evidence" value="ECO:0007669"/>
    <property type="project" value="UniProtKB-KW"/>
</dbReference>
<gene>
    <name evidence="8" type="ORF">DBT_1098</name>
</gene>
<dbReference type="PATRIC" id="fig|1156395.6.peg.1114"/>
<dbReference type="Gene3D" id="1.20.272.10">
    <property type="match status" value="1"/>
</dbReference>